<comment type="similarity">
    <text evidence="1">Belongs to the amidase family.</text>
</comment>
<proteinExistence type="inferred from homology"/>
<dbReference type="AlphaFoldDB" id="A0A974P1R9"/>
<feature type="compositionally biased region" description="Basic residues" evidence="2">
    <location>
        <begin position="256"/>
        <end position="269"/>
    </location>
</feature>
<feature type="region of interest" description="Disordered" evidence="2">
    <location>
        <begin position="243"/>
        <end position="269"/>
    </location>
</feature>
<evidence type="ECO:0000259" key="3">
    <source>
        <dbReference type="Pfam" id="PF01425"/>
    </source>
</evidence>
<protein>
    <recommendedName>
        <fullName evidence="3">Amidase domain-containing protein</fullName>
    </recommendedName>
</protein>
<accession>A0A974P1R9</accession>
<dbReference type="InterPro" id="IPR000120">
    <property type="entry name" value="Amidase"/>
</dbReference>
<evidence type="ECO:0000256" key="2">
    <source>
        <dbReference type="SAM" id="MobiDB-lite"/>
    </source>
</evidence>
<dbReference type="EMBL" id="CP068570">
    <property type="protein sequence ID" value="QQZ49118.1"/>
    <property type="molecule type" value="Genomic_DNA"/>
</dbReference>
<dbReference type="SUPFAM" id="SSF75304">
    <property type="entry name" value="Amidase signature (AS) enzymes"/>
    <property type="match status" value="1"/>
</dbReference>
<dbReference type="GO" id="GO:0003824">
    <property type="term" value="F:catalytic activity"/>
    <property type="evidence" value="ECO:0007669"/>
    <property type="project" value="InterPro"/>
</dbReference>
<dbReference type="PANTHER" id="PTHR11895:SF7">
    <property type="entry name" value="GLUTAMYL-TRNA(GLN) AMIDOTRANSFERASE SUBUNIT A, MITOCHONDRIAL"/>
    <property type="match status" value="1"/>
</dbReference>
<dbReference type="InterPro" id="IPR036928">
    <property type="entry name" value="AS_sf"/>
</dbReference>
<dbReference type="InterPro" id="IPR023631">
    <property type="entry name" value="Amidase_dom"/>
</dbReference>
<dbReference type="Pfam" id="PF01425">
    <property type="entry name" value="Amidase"/>
    <property type="match status" value="1"/>
</dbReference>
<evidence type="ECO:0000313" key="4">
    <source>
        <dbReference type="EMBL" id="QQZ49118.1"/>
    </source>
</evidence>
<gene>
    <name evidence="4" type="ORF">JKL49_18440</name>
</gene>
<reference evidence="4" key="1">
    <citation type="submission" date="2021-01" db="EMBL/GenBank/DDBJ databases">
        <title>Genome sequence of Phenylobacterium sp. 20VBR1 isolated from a valley glaceir, Ny-Alesund, Svalbard.</title>
        <authorList>
            <person name="Thomas F.A."/>
            <person name="Krishnan K.P."/>
            <person name="Sinha R.K."/>
        </authorList>
    </citation>
    <scope>NUCLEOTIDE SEQUENCE</scope>
    <source>
        <strain evidence="4">20VBR1</strain>
    </source>
</reference>
<sequence>MTRSVRDSAVLLDIVCQPQVGDPYFLAAPSRPYAQEVGRAPGSLRIGFTTAALASDALDPECAAAVLDAAKLCASLGHTVEEVTLPGDLAAMQQGAGDVIAASIASIFDTEAERRGRPVTEDDVEVLTWGMYRRGTGVSGSSYVRGLAAIHAYGRAVAAMFETYDVVLLSTLGSPAIPIGHLTEDLRQFSERLFAFMPNTQAFNNTGQPAATVPLAWSKGDLPIGLQFVGRMGTRRRCSAWRASWRRRSPGSTGSRRSRPRAPRRCWNR</sequence>
<evidence type="ECO:0000256" key="1">
    <source>
        <dbReference type="ARBA" id="ARBA00009199"/>
    </source>
</evidence>
<organism evidence="4">
    <name type="scientific">Phenylobacterium glaciei</name>
    <dbReference type="NCBI Taxonomy" id="2803784"/>
    <lineage>
        <taxon>Bacteria</taxon>
        <taxon>Pseudomonadati</taxon>
        <taxon>Pseudomonadota</taxon>
        <taxon>Alphaproteobacteria</taxon>
        <taxon>Caulobacterales</taxon>
        <taxon>Caulobacteraceae</taxon>
        <taxon>Phenylobacterium</taxon>
    </lineage>
</organism>
<name>A0A974P1R9_9CAUL</name>
<feature type="domain" description="Amidase" evidence="3">
    <location>
        <begin position="1"/>
        <end position="233"/>
    </location>
</feature>
<dbReference type="PANTHER" id="PTHR11895">
    <property type="entry name" value="TRANSAMIDASE"/>
    <property type="match status" value="1"/>
</dbReference>
<dbReference type="Gene3D" id="3.90.1300.10">
    <property type="entry name" value="Amidase signature (AS) domain"/>
    <property type="match status" value="1"/>
</dbReference>